<dbReference type="STRING" id="1798480.A2851_03780"/>
<organism evidence="2 3">
    <name type="scientific">Candidatus Kaiserbacteria bacterium RIFCSPHIGHO2_01_FULL_53_29</name>
    <dbReference type="NCBI Taxonomy" id="1798480"/>
    <lineage>
        <taxon>Bacteria</taxon>
        <taxon>Candidatus Kaiseribacteriota</taxon>
    </lineage>
</organism>
<keyword evidence="1" id="KW-0472">Membrane</keyword>
<keyword evidence="1" id="KW-1133">Transmembrane helix</keyword>
<evidence type="ECO:0000313" key="2">
    <source>
        <dbReference type="EMBL" id="OGG53536.1"/>
    </source>
</evidence>
<dbReference type="AlphaFoldDB" id="A0A1F6CWH7"/>
<comment type="caution">
    <text evidence="2">The sequence shown here is derived from an EMBL/GenBank/DDBJ whole genome shotgun (WGS) entry which is preliminary data.</text>
</comment>
<evidence type="ECO:0000256" key="1">
    <source>
        <dbReference type="SAM" id="Phobius"/>
    </source>
</evidence>
<name>A0A1F6CWH7_9BACT</name>
<sequence length="106" mass="12254">MDPNRQMIEETNRLVKDNNRMLHAMRRHALWAGTLKFIIYAALILAPIWFYMTYLNATVEKMLRTVDQIQGTGAKAQAQISGFEDAWKQFEAKLPNFMHAPTSTKP</sequence>
<keyword evidence="1" id="KW-0812">Transmembrane</keyword>
<reference evidence="2 3" key="1">
    <citation type="journal article" date="2016" name="Nat. Commun.">
        <title>Thousands of microbial genomes shed light on interconnected biogeochemical processes in an aquifer system.</title>
        <authorList>
            <person name="Anantharaman K."/>
            <person name="Brown C.T."/>
            <person name="Hug L.A."/>
            <person name="Sharon I."/>
            <person name="Castelle C.J."/>
            <person name="Probst A.J."/>
            <person name="Thomas B.C."/>
            <person name="Singh A."/>
            <person name="Wilkins M.J."/>
            <person name="Karaoz U."/>
            <person name="Brodie E.L."/>
            <person name="Williams K.H."/>
            <person name="Hubbard S.S."/>
            <person name="Banfield J.F."/>
        </authorList>
    </citation>
    <scope>NUCLEOTIDE SEQUENCE [LARGE SCALE GENOMIC DNA]</scope>
</reference>
<dbReference type="Proteomes" id="UP000176863">
    <property type="component" value="Unassembled WGS sequence"/>
</dbReference>
<protein>
    <submittedName>
        <fullName evidence="2">Uncharacterized protein</fullName>
    </submittedName>
</protein>
<proteinExistence type="predicted"/>
<accession>A0A1F6CWH7</accession>
<feature type="transmembrane region" description="Helical" evidence="1">
    <location>
        <begin position="29"/>
        <end position="52"/>
    </location>
</feature>
<dbReference type="EMBL" id="MFKT01000010">
    <property type="protein sequence ID" value="OGG53536.1"/>
    <property type="molecule type" value="Genomic_DNA"/>
</dbReference>
<gene>
    <name evidence="2" type="ORF">A2851_03780</name>
</gene>
<evidence type="ECO:0000313" key="3">
    <source>
        <dbReference type="Proteomes" id="UP000176863"/>
    </source>
</evidence>